<dbReference type="PANTHER" id="PTHR28254:SF1">
    <property type="entry name" value="CYTOCHROME B-C1 COMPLEX SUBUNIT 10, MITOCHONDRIAL"/>
    <property type="match status" value="1"/>
</dbReference>
<dbReference type="PANTHER" id="PTHR28254">
    <property type="entry name" value="CYTOCHROME B-C1 COMPLEX SUBUNIT 10"/>
    <property type="match status" value="1"/>
</dbReference>
<evidence type="ECO:0000313" key="5">
    <source>
        <dbReference type="Proteomes" id="UP000324748"/>
    </source>
</evidence>
<keyword evidence="2" id="KW-0812">Transmembrane</keyword>
<dbReference type="EMBL" id="VSWC01000067">
    <property type="protein sequence ID" value="KAA1096913.1"/>
    <property type="molecule type" value="Genomic_DNA"/>
</dbReference>
<evidence type="ECO:0000313" key="3">
    <source>
        <dbReference type="EMBL" id="KAA1096913.1"/>
    </source>
</evidence>
<evidence type="ECO:0008006" key="7">
    <source>
        <dbReference type="Google" id="ProtNLM"/>
    </source>
</evidence>
<protein>
    <recommendedName>
        <fullName evidence="7">Ubiquinol-cytochrome c reductase subunit 10</fullName>
    </recommendedName>
</protein>
<dbReference type="Proteomes" id="UP000324748">
    <property type="component" value="Unassembled WGS sequence"/>
</dbReference>
<dbReference type="Proteomes" id="UP000325313">
    <property type="component" value="Unassembled WGS sequence"/>
</dbReference>
<reference evidence="5 6" key="1">
    <citation type="submission" date="2019-05" db="EMBL/GenBank/DDBJ databases">
        <title>Emergence of the Ug99 lineage of the wheat stem rust pathogen through somatic hybridization.</title>
        <authorList>
            <person name="Li F."/>
            <person name="Upadhyaya N.M."/>
            <person name="Sperschneider J."/>
            <person name="Matny O."/>
            <person name="Nguyen-Phuc H."/>
            <person name="Mago R."/>
            <person name="Raley C."/>
            <person name="Miller M.E."/>
            <person name="Silverstein K.A.T."/>
            <person name="Henningsen E."/>
            <person name="Hirsch C.D."/>
            <person name="Visser B."/>
            <person name="Pretorius Z.A."/>
            <person name="Steffenson B.J."/>
            <person name="Schwessinger B."/>
            <person name="Dodds P.N."/>
            <person name="Figueroa M."/>
        </authorList>
    </citation>
    <scope>NUCLEOTIDE SEQUENCE [LARGE SCALE GENOMIC DNA]</scope>
    <source>
        <strain evidence="3">21-0</strain>
        <strain evidence="4 6">Ug99</strain>
    </source>
</reference>
<keyword evidence="2" id="KW-0472">Membrane</keyword>
<accession>A0A5B0P761</accession>
<gene>
    <name evidence="3" type="ORF">PGT21_031487</name>
    <name evidence="4" type="ORF">PGTUg99_014911</name>
</gene>
<evidence type="ECO:0000256" key="2">
    <source>
        <dbReference type="SAM" id="Phobius"/>
    </source>
</evidence>
<evidence type="ECO:0000256" key="1">
    <source>
        <dbReference type="SAM" id="MobiDB-lite"/>
    </source>
</evidence>
<proteinExistence type="predicted"/>
<feature type="transmembrane region" description="Helical" evidence="2">
    <location>
        <begin position="79"/>
        <end position="101"/>
    </location>
</feature>
<evidence type="ECO:0000313" key="6">
    <source>
        <dbReference type="Proteomes" id="UP000325313"/>
    </source>
</evidence>
<dbReference type="EMBL" id="VDEP01000306">
    <property type="protein sequence ID" value="KAA1107945.1"/>
    <property type="molecule type" value="Genomic_DNA"/>
</dbReference>
<name>A0A5B0P761_PUCGR</name>
<sequence>MLLSGFGRFRQTHKPPSRSPAFPPHSQPTTTSQDSNDNTIDLKRIKMARPSATPRPRFAPNIKPQPHLMGVTSSVLSRWAPILGIWGAGGAAFVTLAASAIPRFQEDVLKKIPGVASYYESTVPDCDKPF</sequence>
<organism evidence="3 5">
    <name type="scientific">Puccinia graminis f. sp. tritici</name>
    <dbReference type="NCBI Taxonomy" id="56615"/>
    <lineage>
        <taxon>Eukaryota</taxon>
        <taxon>Fungi</taxon>
        <taxon>Dikarya</taxon>
        <taxon>Basidiomycota</taxon>
        <taxon>Pucciniomycotina</taxon>
        <taxon>Pucciniomycetes</taxon>
        <taxon>Pucciniales</taxon>
        <taxon>Pucciniaceae</taxon>
        <taxon>Puccinia</taxon>
    </lineage>
</organism>
<feature type="region of interest" description="Disordered" evidence="1">
    <location>
        <begin position="1"/>
        <end position="40"/>
    </location>
</feature>
<dbReference type="AlphaFoldDB" id="A0A5B0P761"/>
<dbReference type="GO" id="GO:0005739">
    <property type="term" value="C:mitochondrion"/>
    <property type="evidence" value="ECO:0007669"/>
    <property type="project" value="GOC"/>
</dbReference>
<dbReference type="InterPro" id="IPR019182">
    <property type="entry name" value="Cytochrome_b-c1_su10_fun"/>
</dbReference>
<comment type="caution">
    <text evidence="3">The sequence shown here is derived from an EMBL/GenBank/DDBJ whole genome shotgun (WGS) entry which is preliminary data.</text>
</comment>
<keyword evidence="5" id="KW-1185">Reference proteome</keyword>
<dbReference type="Pfam" id="PF09796">
    <property type="entry name" value="QCR10"/>
    <property type="match status" value="1"/>
</dbReference>
<evidence type="ECO:0000313" key="4">
    <source>
        <dbReference type="EMBL" id="KAA1107945.1"/>
    </source>
</evidence>
<keyword evidence="2" id="KW-1133">Transmembrane helix</keyword>
<feature type="compositionally biased region" description="Pro residues" evidence="1">
    <location>
        <begin position="17"/>
        <end position="26"/>
    </location>
</feature>
<dbReference type="OrthoDB" id="2391627at2759"/>
<feature type="compositionally biased region" description="Polar residues" evidence="1">
    <location>
        <begin position="27"/>
        <end position="39"/>
    </location>
</feature>
<dbReference type="GO" id="GO:0006122">
    <property type="term" value="P:mitochondrial electron transport, ubiquinol to cytochrome c"/>
    <property type="evidence" value="ECO:0007669"/>
    <property type="project" value="InterPro"/>
</dbReference>